<evidence type="ECO:0000313" key="1">
    <source>
        <dbReference type="EMBL" id="KAI8007749.1"/>
    </source>
</evidence>
<gene>
    <name evidence="1" type="ORF">LOK49_LG07G02898</name>
</gene>
<organism evidence="1 2">
    <name type="scientific">Camellia lanceoleosa</name>
    <dbReference type="NCBI Taxonomy" id="1840588"/>
    <lineage>
        <taxon>Eukaryota</taxon>
        <taxon>Viridiplantae</taxon>
        <taxon>Streptophyta</taxon>
        <taxon>Embryophyta</taxon>
        <taxon>Tracheophyta</taxon>
        <taxon>Spermatophyta</taxon>
        <taxon>Magnoliopsida</taxon>
        <taxon>eudicotyledons</taxon>
        <taxon>Gunneridae</taxon>
        <taxon>Pentapetalae</taxon>
        <taxon>asterids</taxon>
        <taxon>Ericales</taxon>
        <taxon>Theaceae</taxon>
        <taxon>Camellia</taxon>
    </lineage>
</organism>
<keyword evidence="1" id="KW-0418">Kinase</keyword>
<sequence length="67" mass="7873">MSPSANSKYALDVNVERAEYVLTHKRLLHLAEDPATRLVFEVRLVQVIRIWICFIVNLDPFCRKFIN</sequence>
<reference evidence="1 2" key="1">
    <citation type="journal article" date="2022" name="Plant J.">
        <title>Chromosome-level genome of Camellia lanceoleosa provides a valuable resource for understanding genome evolution and self-incompatibility.</title>
        <authorList>
            <person name="Gong W."/>
            <person name="Xiao S."/>
            <person name="Wang L."/>
            <person name="Liao Z."/>
            <person name="Chang Y."/>
            <person name="Mo W."/>
            <person name="Hu G."/>
            <person name="Li W."/>
            <person name="Zhao G."/>
            <person name="Zhu H."/>
            <person name="Hu X."/>
            <person name="Ji K."/>
            <person name="Xiang X."/>
            <person name="Song Q."/>
            <person name="Yuan D."/>
            <person name="Jin S."/>
            <person name="Zhang L."/>
        </authorList>
    </citation>
    <scope>NUCLEOTIDE SEQUENCE [LARGE SCALE GENOMIC DNA]</scope>
    <source>
        <strain evidence="1">SQ_2022a</strain>
    </source>
</reference>
<keyword evidence="1" id="KW-0808">Transferase</keyword>
<comment type="caution">
    <text evidence="1">The sequence shown here is derived from an EMBL/GenBank/DDBJ whole genome shotgun (WGS) entry which is preliminary data.</text>
</comment>
<dbReference type="EMBL" id="CM045764">
    <property type="protein sequence ID" value="KAI8007749.1"/>
    <property type="molecule type" value="Genomic_DNA"/>
</dbReference>
<protein>
    <submittedName>
        <fullName evidence="1">Serine/threonine-protein kinase STY17</fullName>
    </submittedName>
</protein>
<keyword evidence="2" id="KW-1185">Reference proteome</keyword>
<name>A0ACC0H439_9ERIC</name>
<evidence type="ECO:0000313" key="2">
    <source>
        <dbReference type="Proteomes" id="UP001060215"/>
    </source>
</evidence>
<proteinExistence type="predicted"/>
<dbReference type="Proteomes" id="UP001060215">
    <property type="component" value="Chromosome 7"/>
</dbReference>
<accession>A0ACC0H439</accession>